<comment type="caution">
    <text evidence="2">The sequence shown here is derived from an EMBL/GenBank/DDBJ whole genome shotgun (WGS) entry which is preliminary data.</text>
</comment>
<feature type="compositionally biased region" description="Basic and acidic residues" evidence="1">
    <location>
        <begin position="29"/>
        <end position="45"/>
    </location>
</feature>
<proteinExistence type="predicted"/>
<feature type="compositionally biased region" description="Basic residues" evidence="1">
    <location>
        <begin position="11"/>
        <end position="28"/>
    </location>
</feature>
<dbReference type="Proteomes" id="UP000825729">
    <property type="component" value="Unassembled WGS sequence"/>
</dbReference>
<feature type="compositionally biased region" description="Basic and acidic residues" evidence="1">
    <location>
        <begin position="1"/>
        <end position="10"/>
    </location>
</feature>
<protein>
    <submittedName>
        <fullName evidence="2">Uncharacterized protein</fullName>
    </submittedName>
</protein>
<evidence type="ECO:0000313" key="3">
    <source>
        <dbReference type="Proteomes" id="UP000825729"/>
    </source>
</evidence>
<feature type="region of interest" description="Disordered" evidence="1">
    <location>
        <begin position="157"/>
        <end position="178"/>
    </location>
</feature>
<gene>
    <name evidence="2" type="ORF">H6P81_013368</name>
</gene>
<accession>A0AAV7EEH7</accession>
<dbReference type="AlphaFoldDB" id="A0AAV7EEH7"/>
<sequence length="178" mass="19314">MGKGRGERGRGGKGRGGKGRMGKGRGRGKGGEGEGKGESGGRGEPGDAYSKSGGKGRAREYVMNVNEDPYEMTFELSVNVIRSYYGIVSPWKCIIPGMYYSRCDIRDVFREVSAWFVGLWYSRSGDVFMMMMPSMDPWGGGNATRMMNLNPEQPEVTTGGTLWMGQEGGPAGEGKRTP</sequence>
<evidence type="ECO:0000256" key="1">
    <source>
        <dbReference type="SAM" id="MobiDB-lite"/>
    </source>
</evidence>
<reference evidence="2 3" key="1">
    <citation type="submission" date="2021-07" db="EMBL/GenBank/DDBJ databases">
        <title>The Aristolochia fimbriata genome: insights into angiosperm evolution, floral development and chemical biosynthesis.</title>
        <authorList>
            <person name="Jiao Y."/>
        </authorList>
    </citation>
    <scope>NUCLEOTIDE SEQUENCE [LARGE SCALE GENOMIC DNA]</scope>
    <source>
        <strain evidence="2">IBCAS-2021</strain>
        <tissue evidence="2">Leaf</tissue>
    </source>
</reference>
<name>A0AAV7EEH7_ARIFI</name>
<organism evidence="2 3">
    <name type="scientific">Aristolochia fimbriata</name>
    <name type="common">White veined hardy Dutchman's pipe vine</name>
    <dbReference type="NCBI Taxonomy" id="158543"/>
    <lineage>
        <taxon>Eukaryota</taxon>
        <taxon>Viridiplantae</taxon>
        <taxon>Streptophyta</taxon>
        <taxon>Embryophyta</taxon>
        <taxon>Tracheophyta</taxon>
        <taxon>Spermatophyta</taxon>
        <taxon>Magnoliopsida</taxon>
        <taxon>Magnoliidae</taxon>
        <taxon>Piperales</taxon>
        <taxon>Aristolochiaceae</taxon>
        <taxon>Aristolochia</taxon>
    </lineage>
</organism>
<evidence type="ECO:0000313" key="2">
    <source>
        <dbReference type="EMBL" id="KAG9447240.1"/>
    </source>
</evidence>
<keyword evidence="3" id="KW-1185">Reference proteome</keyword>
<feature type="region of interest" description="Disordered" evidence="1">
    <location>
        <begin position="1"/>
        <end position="54"/>
    </location>
</feature>
<dbReference type="EMBL" id="JAINDJ010000005">
    <property type="protein sequence ID" value="KAG9447240.1"/>
    <property type="molecule type" value="Genomic_DNA"/>
</dbReference>